<feature type="region of interest" description="Disordered" evidence="1">
    <location>
        <begin position="211"/>
        <end position="274"/>
    </location>
</feature>
<feature type="compositionally biased region" description="Basic and acidic residues" evidence="1">
    <location>
        <begin position="211"/>
        <end position="220"/>
    </location>
</feature>
<sequence length="454" mass="48543">MAITHLPVIPPSASEAAAVSGSGADPLPSNPTPAPVVAAPAPTPWHAGHQHSLSSASTATVDIEAWTVAALESLNITPVARGTGTALSIALDAEVAESSSSHVSAAPGGGLKLRGVKFGEGDGDDDGEAPGGRLRRTPSRRDSLRRRESLLMGKEGSRQRRRWENDHLAHVPNVVPPLPSDFQIHPTHPVLPPVPYQLAQYWDLGGLRERAEKRREEEKQRRLRGGSGKSKRKGHATTATATAAEASEEYKDDGRDGMQHQQQHVGRVPRDLRATVKRTPAAREWLRVLEQPVREFVVRCGLVASAENNGNMASSDSETDPDDEEIVFVGRNGAMRDGKPPRAGAAGGSGTSKARPGDVERKGAVLESGMVLEVEEGGGGAFQRWLTHSISDYYGLDSKSVTVGNPARRVVYVAVKQQKPPGKSSNSKHKQSSARHGGKPACRPVLPPPLWEMF</sequence>
<proteinExistence type="predicted"/>
<protein>
    <recommendedName>
        <fullName evidence="2">R3H-associated N-terminal domain-containing protein</fullName>
    </recommendedName>
</protein>
<name>A0ABR3VMQ4_HUMIN</name>
<dbReference type="EMBL" id="JAZGSY010000025">
    <property type="protein sequence ID" value="KAL1843065.1"/>
    <property type="molecule type" value="Genomic_DNA"/>
</dbReference>
<evidence type="ECO:0000313" key="3">
    <source>
        <dbReference type="EMBL" id="KAL1843065.1"/>
    </source>
</evidence>
<dbReference type="PANTHER" id="PTHR32019:SF2">
    <property type="entry name" value="R3H DOMAIN-CONTAINING PROTEIN 4"/>
    <property type="match status" value="1"/>
</dbReference>
<dbReference type="SUPFAM" id="SSF82708">
    <property type="entry name" value="R3H domain"/>
    <property type="match status" value="1"/>
</dbReference>
<feature type="compositionally biased region" description="Pro residues" evidence="1">
    <location>
        <begin position="445"/>
        <end position="454"/>
    </location>
</feature>
<feature type="compositionally biased region" description="Basic residues" evidence="1">
    <location>
        <begin position="426"/>
        <end position="438"/>
    </location>
</feature>
<comment type="caution">
    <text evidence="3">The sequence shown here is derived from an EMBL/GenBank/DDBJ whole genome shotgun (WGS) entry which is preliminary data.</text>
</comment>
<dbReference type="PANTHER" id="PTHR32019">
    <property type="entry name" value="R3H DOMAIN-CONTAINING PROTEIN 4"/>
    <property type="match status" value="1"/>
</dbReference>
<dbReference type="Proteomes" id="UP001583172">
    <property type="component" value="Unassembled WGS sequence"/>
</dbReference>
<feature type="compositionally biased region" description="Low complexity" evidence="1">
    <location>
        <begin position="14"/>
        <end position="24"/>
    </location>
</feature>
<dbReference type="InterPro" id="IPR036867">
    <property type="entry name" value="R3H_dom_sf"/>
</dbReference>
<feature type="region of interest" description="Disordered" evidence="1">
    <location>
        <begin position="14"/>
        <end position="53"/>
    </location>
</feature>
<feature type="region of interest" description="Disordered" evidence="1">
    <location>
        <begin position="99"/>
        <end position="163"/>
    </location>
</feature>
<dbReference type="CDD" id="cd02325">
    <property type="entry name" value="R3H"/>
    <property type="match status" value="1"/>
</dbReference>
<evidence type="ECO:0000256" key="1">
    <source>
        <dbReference type="SAM" id="MobiDB-lite"/>
    </source>
</evidence>
<feature type="domain" description="R3H-associated N-terminal" evidence="2">
    <location>
        <begin position="136"/>
        <end position="278"/>
    </location>
</feature>
<evidence type="ECO:0000259" key="2">
    <source>
        <dbReference type="Pfam" id="PF13902"/>
    </source>
</evidence>
<reference evidence="3 4" key="1">
    <citation type="journal article" date="2024" name="Commun. Biol.">
        <title>Comparative genomic analysis of thermophilic fungi reveals convergent evolutionary adaptations and gene losses.</title>
        <authorList>
            <person name="Steindorff A.S."/>
            <person name="Aguilar-Pontes M.V."/>
            <person name="Robinson A.J."/>
            <person name="Andreopoulos B."/>
            <person name="LaButti K."/>
            <person name="Kuo A."/>
            <person name="Mondo S."/>
            <person name="Riley R."/>
            <person name="Otillar R."/>
            <person name="Haridas S."/>
            <person name="Lipzen A."/>
            <person name="Grimwood J."/>
            <person name="Schmutz J."/>
            <person name="Clum A."/>
            <person name="Reid I.D."/>
            <person name="Moisan M.C."/>
            <person name="Butler G."/>
            <person name="Nguyen T.T.M."/>
            <person name="Dewar K."/>
            <person name="Conant G."/>
            <person name="Drula E."/>
            <person name="Henrissat B."/>
            <person name="Hansel C."/>
            <person name="Singer S."/>
            <person name="Hutchinson M.I."/>
            <person name="de Vries R.P."/>
            <person name="Natvig D.O."/>
            <person name="Powell A.J."/>
            <person name="Tsang A."/>
            <person name="Grigoriev I.V."/>
        </authorList>
    </citation>
    <scope>NUCLEOTIDE SEQUENCE [LARGE SCALE GENOMIC DNA]</scope>
    <source>
        <strain evidence="3 4">CBS 620.91</strain>
    </source>
</reference>
<feature type="compositionally biased region" description="Basic and acidic residues" evidence="1">
    <location>
        <begin position="248"/>
        <end position="258"/>
    </location>
</feature>
<keyword evidence="4" id="KW-1185">Reference proteome</keyword>
<feature type="compositionally biased region" description="Basic residues" evidence="1">
    <location>
        <begin position="221"/>
        <end position="235"/>
    </location>
</feature>
<dbReference type="InterPro" id="IPR039629">
    <property type="entry name" value="R3HDM4"/>
</dbReference>
<evidence type="ECO:0000313" key="4">
    <source>
        <dbReference type="Proteomes" id="UP001583172"/>
    </source>
</evidence>
<accession>A0ABR3VMQ4</accession>
<dbReference type="InterPro" id="IPR025952">
    <property type="entry name" value="R3H-assoc_dom"/>
</dbReference>
<feature type="compositionally biased region" description="Low complexity" evidence="1">
    <location>
        <begin position="236"/>
        <end position="245"/>
    </location>
</feature>
<feature type="region of interest" description="Disordered" evidence="1">
    <location>
        <begin position="333"/>
        <end position="360"/>
    </location>
</feature>
<gene>
    <name evidence="3" type="ORF">VTJ49DRAFT_3200</name>
</gene>
<feature type="region of interest" description="Disordered" evidence="1">
    <location>
        <begin position="416"/>
        <end position="454"/>
    </location>
</feature>
<dbReference type="Pfam" id="PF13902">
    <property type="entry name" value="R3H-assoc"/>
    <property type="match status" value="1"/>
</dbReference>
<feature type="compositionally biased region" description="Basic and acidic residues" evidence="1">
    <location>
        <begin position="139"/>
        <end position="163"/>
    </location>
</feature>
<organism evidence="3 4">
    <name type="scientific">Humicola insolens</name>
    <name type="common">Soft-rot fungus</name>
    <dbReference type="NCBI Taxonomy" id="85995"/>
    <lineage>
        <taxon>Eukaryota</taxon>
        <taxon>Fungi</taxon>
        <taxon>Dikarya</taxon>
        <taxon>Ascomycota</taxon>
        <taxon>Pezizomycotina</taxon>
        <taxon>Sordariomycetes</taxon>
        <taxon>Sordariomycetidae</taxon>
        <taxon>Sordariales</taxon>
        <taxon>Chaetomiaceae</taxon>
        <taxon>Mycothermus</taxon>
    </lineage>
</organism>